<dbReference type="InterPro" id="IPR036390">
    <property type="entry name" value="WH_DNA-bd_sf"/>
</dbReference>
<dbReference type="Gene3D" id="1.10.10.10">
    <property type="entry name" value="Winged helix-like DNA-binding domain superfamily/Winged helix DNA-binding domain"/>
    <property type="match status" value="1"/>
</dbReference>
<name>A0A8S5T4C5_9CAUD</name>
<dbReference type="SUPFAM" id="SSF46785">
    <property type="entry name" value="Winged helix' DNA-binding domain"/>
    <property type="match status" value="1"/>
</dbReference>
<dbReference type="InterPro" id="IPR018597">
    <property type="entry name" value="Phage_Tuc2009_YjcQ"/>
</dbReference>
<protein>
    <submittedName>
        <fullName evidence="1">YjcQ protein</fullName>
    </submittedName>
</protein>
<sequence length="109" mass="13003">MADNDFFKIVYIILYELYETKKEGKLVKKENIDYKRFKIPYSYYADIISELFENGYVRGVKIVNTKSGRILNIDDMYITMKGIEYLQDNSKMKQVYSVLKEVKDWIPGM</sequence>
<evidence type="ECO:0000313" key="1">
    <source>
        <dbReference type="EMBL" id="DAF57867.1"/>
    </source>
</evidence>
<accession>A0A8S5T4C5</accession>
<dbReference type="EMBL" id="BK032742">
    <property type="protein sequence ID" value="DAF57867.1"/>
    <property type="molecule type" value="Genomic_DNA"/>
</dbReference>
<proteinExistence type="predicted"/>
<dbReference type="Pfam" id="PF09639">
    <property type="entry name" value="YjcQ"/>
    <property type="match status" value="1"/>
</dbReference>
<reference evidence="1" key="1">
    <citation type="journal article" date="2021" name="Proc. Natl. Acad. Sci. U.S.A.">
        <title>A Catalog of Tens of Thousands of Viruses from Human Metagenomes Reveals Hidden Associations with Chronic Diseases.</title>
        <authorList>
            <person name="Tisza M.J."/>
            <person name="Buck C.B."/>
        </authorList>
    </citation>
    <scope>NUCLEOTIDE SEQUENCE</scope>
    <source>
        <strain evidence="1">CtaA31</strain>
    </source>
</reference>
<organism evidence="1">
    <name type="scientific">Siphoviridae sp. ctaA31</name>
    <dbReference type="NCBI Taxonomy" id="2827894"/>
    <lineage>
        <taxon>Viruses</taxon>
        <taxon>Duplodnaviria</taxon>
        <taxon>Heunggongvirae</taxon>
        <taxon>Uroviricota</taxon>
        <taxon>Caudoviricetes</taxon>
    </lineage>
</organism>
<dbReference type="InterPro" id="IPR036388">
    <property type="entry name" value="WH-like_DNA-bd_sf"/>
</dbReference>